<protein>
    <recommendedName>
        <fullName evidence="5">DUF4408 domain-containing protein</fullName>
    </recommendedName>
</protein>
<proteinExistence type="predicted"/>
<dbReference type="AlphaFoldDB" id="A0AAV0ERP1"/>
<sequence length="255" mass="29827">MDLYSFQNIKAEKEKAIMKYRRMQKMTILFRFVEFCIFAIAFSRFSVHFPQALNFSGDHFKEILVSLISPRFLFVVGNAIVVILYLKSKKSSTDDNEEMNNKQSISVSGEEEDVVPEKRREIEQAPVSSLEKNCPAPEDEKPELYDDDEKKCLGHSFFHGNNEPMNKQRSEEEEEETPASRQQMHRSQSESWIVSTVPERTKDLTRSATVGCRKSEERAVETEEMSSEEFRRKVEDFIARQQRLLREEEFLASEE</sequence>
<feature type="compositionally biased region" description="Basic and acidic residues" evidence="1">
    <location>
        <begin position="138"/>
        <end position="152"/>
    </location>
</feature>
<dbReference type="PANTHER" id="PTHR33640">
    <property type="entry name" value="TRANSMEMBRANE PROTEIN"/>
    <property type="match status" value="1"/>
</dbReference>
<feature type="transmembrane region" description="Helical" evidence="2">
    <location>
        <begin position="67"/>
        <end position="86"/>
    </location>
</feature>
<comment type="caution">
    <text evidence="3">The sequence shown here is derived from an EMBL/GenBank/DDBJ whole genome shotgun (WGS) entry which is preliminary data.</text>
</comment>
<feature type="compositionally biased region" description="Polar residues" evidence="1">
    <location>
        <begin position="179"/>
        <end position="194"/>
    </location>
</feature>
<accession>A0AAV0ERP1</accession>
<evidence type="ECO:0008006" key="5">
    <source>
        <dbReference type="Google" id="ProtNLM"/>
    </source>
</evidence>
<dbReference type="PANTHER" id="PTHR33640:SF8">
    <property type="entry name" value="TRANSMEMBRANE PROTEIN"/>
    <property type="match status" value="1"/>
</dbReference>
<keyword evidence="2" id="KW-0472">Membrane</keyword>
<gene>
    <name evidence="3" type="ORF">CEPIT_LOCUS27083</name>
</gene>
<keyword evidence="2" id="KW-1133">Transmembrane helix</keyword>
<dbReference type="Proteomes" id="UP001152523">
    <property type="component" value="Unassembled WGS sequence"/>
</dbReference>
<organism evidence="3 4">
    <name type="scientific">Cuscuta epithymum</name>
    <dbReference type="NCBI Taxonomy" id="186058"/>
    <lineage>
        <taxon>Eukaryota</taxon>
        <taxon>Viridiplantae</taxon>
        <taxon>Streptophyta</taxon>
        <taxon>Embryophyta</taxon>
        <taxon>Tracheophyta</taxon>
        <taxon>Spermatophyta</taxon>
        <taxon>Magnoliopsida</taxon>
        <taxon>eudicotyledons</taxon>
        <taxon>Gunneridae</taxon>
        <taxon>Pentapetalae</taxon>
        <taxon>asterids</taxon>
        <taxon>lamiids</taxon>
        <taxon>Solanales</taxon>
        <taxon>Convolvulaceae</taxon>
        <taxon>Cuscuteae</taxon>
        <taxon>Cuscuta</taxon>
        <taxon>Cuscuta subgen. Cuscuta</taxon>
    </lineage>
</organism>
<evidence type="ECO:0000313" key="4">
    <source>
        <dbReference type="Proteomes" id="UP001152523"/>
    </source>
</evidence>
<evidence type="ECO:0000256" key="2">
    <source>
        <dbReference type="SAM" id="Phobius"/>
    </source>
</evidence>
<keyword evidence="4" id="KW-1185">Reference proteome</keyword>
<evidence type="ECO:0000256" key="1">
    <source>
        <dbReference type="SAM" id="MobiDB-lite"/>
    </source>
</evidence>
<dbReference type="EMBL" id="CAMAPF010000938">
    <property type="protein sequence ID" value="CAH9125860.1"/>
    <property type="molecule type" value="Genomic_DNA"/>
</dbReference>
<reference evidence="3" key="1">
    <citation type="submission" date="2022-07" db="EMBL/GenBank/DDBJ databases">
        <authorList>
            <person name="Macas J."/>
            <person name="Novak P."/>
            <person name="Neumann P."/>
        </authorList>
    </citation>
    <scope>NUCLEOTIDE SEQUENCE</scope>
</reference>
<keyword evidence="2" id="KW-0812">Transmembrane</keyword>
<feature type="transmembrane region" description="Helical" evidence="2">
    <location>
        <begin position="28"/>
        <end position="47"/>
    </location>
</feature>
<feature type="region of interest" description="Disordered" evidence="1">
    <location>
        <begin position="92"/>
        <end position="230"/>
    </location>
</feature>
<name>A0AAV0ERP1_9ASTE</name>
<evidence type="ECO:0000313" key="3">
    <source>
        <dbReference type="EMBL" id="CAH9125860.1"/>
    </source>
</evidence>